<dbReference type="InterPro" id="IPR036779">
    <property type="entry name" value="LysM_dom_sf"/>
</dbReference>
<evidence type="ECO:0000313" key="2">
    <source>
        <dbReference type="EMBL" id="VYU21816.1"/>
    </source>
</evidence>
<dbReference type="EMBL" id="CACRUX010000054">
    <property type="protein sequence ID" value="VYU21816.1"/>
    <property type="molecule type" value="Genomic_DNA"/>
</dbReference>
<keyword evidence="2" id="KW-0131">Cell cycle</keyword>
<dbReference type="SMART" id="SM00257">
    <property type="entry name" value="LysM"/>
    <property type="match status" value="1"/>
</dbReference>
<name>A0A6N3CXS4_9FIRM</name>
<dbReference type="Pfam" id="PF01476">
    <property type="entry name" value="LysM"/>
    <property type="match status" value="1"/>
</dbReference>
<dbReference type="PROSITE" id="PS51782">
    <property type="entry name" value="LYSM"/>
    <property type="match status" value="1"/>
</dbReference>
<protein>
    <submittedName>
        <fullName evidence="2">Cell division suppressor protein YneA</fullName>
    </submittedName>
</protein>
<gene>
    <name evidence="2" type="primary">yneA</name>
    <name evidence="2" type="ORF">VRLFYP33_01472</name>
</gene>
<dbReference type="AlphaFoldDB" id="A0A6N3CXS4"/>
<dbReference type="GO" id="GO:0051301">
    <property type="term" value="P:cell division"/>
    <property type="evidence" value="ECO:0007669"/>
    <property type="project" value="UniProtKB-KW"/>
</dbReference>
<keyword evidence="2" id="KW-0132">Cell division</keyword>
<dbReference type="InterPro" id="IPR018392">
    <property type="entry name" value="LysM"/>
</dbReference>
<accession>A0A6N3CXS4</accession>
<proteinExistence type="predicted"/>
<dbReference type="Gene3D" id="3.10.350.10">
    <property type="entry name" value="LysM domain"/>
    <property type="match status" value="1"/>
</dbReference>
<dbReference type="RefSeq" id="WP_021841830.1">
    <property type="nucleotide sequence ID" value="NZ_CACRUX010000054.1"/>
</dbReference>
<reference evidence="2" key="1">
    <citation type="submission" date="2019-11" db="EMBL/GenBank/DDBJ databases">
        <authorList>
            <person name="Feng L."/>
        </authorList>
    </citation>
    <scope>NUCLEOTIDE SEQUENCE</scope>
    <source>
        <strain evidence="2">VrattiLFYP33</strain>
    </source>
</reference>
<evidence type="ECO:0000259" key="1">
    <source>
        <dbReference type="PROSITE" id="PS51782"/>
    </source>
</evidence>
<dbReference type="CDD" id="cd00118">
    <property type="entry name" value="LysM"/>
    <property type="match status" value="1"/>
</dbReference>
<feature type="domain" description="LysM" evidence="1">
    <location>
        <begin position="34"/>
        <end position="85"/>
    </location>
</feature>
<organism evidence="2">
    <name type="scientific">Veillonella ratti</name>
    <dbReference type="NCBI Taxonomy" id="103892"/>
    <lineage>
        <taxon>Bacteria</taxon>
        <taxon>Bacillati</taxon>
        <taxon>Bacillota</taxon>
        <taxon>Negativicutes</taxon>
        <taxon>Veillonellales</taxon>
        <taxon>Veillonellaceae</taxon>
        <taxon>Veillonella</taxon>
    </lineage>
</organism>
<sequence length="104" mass="11765">MKRDFLIVFSMFLTLTVGYFMNTPSIELDTHNVRTVTVKAGDTVWGIASQYANDHIDIREMVHAVSTLNKLDETASLEPGRTLKIPTVKTQNDKVFSEYVAQNE</sequence>
<dbReference type="SUPFAM" id="SSF54106">
    <property type="entry name" value="LysM domain"/>
    <property type="match status" value="1"/>
</dbReference>